<protein>
    <recommendedName>
        <fullName evidence="1">DUF6933 domain-containing protein</fullName>
    </recommendedName>
</protein>
<gene>
    <name evidence="2" type="ORF">GCM10009092_07450</name>
</gene>
<dbReference type="Proteomes" id="UP001501757">
    <property type="component" value="Unassembled WGS sequence"/>
</dbReference>
<accession>A0ABP3GH72</accession>
<dbReference type="RefSeq" id="WP_343841919.1">
    <property type="nucleotide sequence ID" value="NZ_BAAAEI010000006.1"/>
</dbReference>
<evidence type="ECO:0000313" key="3">
    <source>
        <dbReference type="Proteomes" id="UP001501757"/>
    </source>
</evidence>
<name>A0ABP3GH72_9ALTE</name>
<dbReference type="EMBL" id="BAAAEI010000006">
    <property type="protein sequence ID" value="GAA0345486.1"/>
    <property type="molecule type" value="Genomic_DNA"/>
</dbReference>
<feature type="domain" description="DUF6933" evidence="1">
    <location>
        <begin position="4"/>
        <end position="174"/>
    </location>
</feature>
<sequence>MIKLHCTQKLIAKLPMQGGALPQGGKWQNSLSKQIDNNPLSGWHANLVILHRRNCVLLVHNQTRFPLFMIGLTKLDFAALDYHFADCFINTLLKIGANNEQLNTAQTWLAPHCIEKTSDRSVQGTLNLMAGNIEHMLWYDSVNITECSPYKTAAWLSERPYNVKGQKDSIWPNRAMLQLLENG</sequence>
<evidence type="ECO:0000313" key="2">
    <source>
        <dbReference type="EMBL" id="GAA0345486.1"/>
    </source>
</evidence>
<proteinExistence type="predicted"/>
<comment type="caution">
    <text evidence="2">The sequence shown here is derived from an EMBL/GenBank/DDBJ whole genome shotgun (WGS) entry which is preliminary data.</text>
</comment>
<dbReference type="Pfam" id="PF22016">
    <property type="entry name" value="DUF6933"/>
    <property type="match status" value="1"/>
</dbReference>
<dbReference type="InterPro" id="IPR053864">
    <property type="entry name" value="DUF6933"/>
</dbReference>
<organism evidence="2 3">
    <name type="scientific">Bowmanella denitrificans</name>
    <dbReference type="NCBI Taxonomy" id="366582"/>
    <lineage>
        <taxon>Bacteria</taxon>
        <taxon>Pseudomonadati</taxon>
        <taxon>Pseudomonadota</taxon>
        <taxon>Gammaproteobacteria</taxon>
        <taxon>Alteromonadales</taxon>
        <taxon>Alteromonadaceae</taxon>
        <taxon>Bowmanella</taxon>
    </lineage>
</organism>
<evidence type="ECO:0000259" key="1">
    <source>
        <dbReference type="Pfam" id="PF22016"/>
    </source>
</evidence>
<keyword evidence="3" id="KW-1185">Reference proteome</keyword>
<reference evidence="3" key="1">
    <citation type="journal article" date="2019" name="Int. J. Syst. Evol. Microbiol.">
        <title>The Global Catalogue of Microorganisms (GCM) 10K type strain sequencing project: providing services to taxonomists for standard genome sequencing and annotation.</title>
        <authorList>
            <consortium name="The Broad Institute Genomics Platform"/>
            <consortium name="The Broad Institute Genome Sequencing Center for Infectious Disease"/>
            <person name="Wu L."/>
            <person name="Ma J."/>
        </authorList>
    </citation>
    <scope>NUCLEOTIDE SEQUENCE [LARGE SCALE GENOMIC DNA]</scope>
    <source>
        <strain evidence="3">JCM 13378</strain>
    </source>
</reference>